<evidence type="ECO:0000256" key="8">
    <source>
        <dbReference type="ARBA" id="ARBA00022989"/>
    </source>
</evidence>
<accession>A0A1I7Y008</accession>
<keyword evidence="14" id="KW-1185">Reference proteome</keyword>
<keyword evidence="3" id="KW-1003">Cell membrane</keyword>
<dbReference type="Pfam" id="PF00664">
    <property type="entry name" value="ABC_membrane"/>
    <property type="match status" value="1"/>
</dbReference>
<dbReference type="CDD" id="cd18552">
    <property type="entry name" value="ABC_6TM_MsbA_like"/>
    <property type="match status" value="1"/>
</dbReference>
<dbReference type="InterPro" id="IPR017871">
    <property type="entry name" value="ABC_transporter-like_CS"/>
</dbReference>
<evidence type="ECO:0000259" key="12">
    <source>
        <dbReference type="PROSITE" id="PS50893"/>
    </source>
</evidence>
<keyword evidence="6" id="KW-0067">ATP-binding</keyword>
<dbReference type="SMART" id="SM00382">
    <property type="entry name" value="AAA"/>
    <property type="match status" value="1"/>
</dbReference>
<keyword evidence="8 11" id="KW-1133">Transmembrane helix</keyword>
<evidence type="ECO:0000256" key="10">
    <source>
        <dbReference type="ARBA" id="ARBA00023136"/>
    </source>
</evidence>
<dbReference type="NCBIfam" id="TIGR02203">
    <property type="entry name" value="MsbA_lipidA"/>
    <property type="match status" value="1"/>
</dbReference>
<dbReference type="PROSITE" id="PS50893">
    <property type="entry name" value="ABC_TRANSPORTER_2"/>
    <property type="match status" value="1"/>
</dbReference>
<dbReference type="Proteomes" id="UP000095287">
    <property type="component" value="Unplaced"/>
</dbReference>
<dbReference type="PANTHER" id="PTHR43394">
    <property type="entry name" value="ATP-DEPENDENT PERMEASE MDL1, MITOCHONDRIAL"/>
    <property type="match status" value="1"/>
</dbReference>
<dbReference type="SUPFAM" id="SSF90123">
    <property type="entry name" value="ABC transporter transmembrane region"/>
    <property type="match status" value="1"/>
</dbReference>
<evidence type="ECO:0000256" key="2">
    <source>
        <dbReference type="ARBA" id="ARBA00022448"/>
    </source>
</evidence>
<dbReference type="GO" id="GO:0016887">
    <property type="term" value="F:ATP hydrolysis activity"/>
    <property type="evidence" value="ECO:0007669"/>
    <property type="project" value="InterPro"/>
</dbReference>
<dbReference type="Gene3D" id="2.30.40.10">
    <property type="entry name" value="Urease, subunit C, domain 1"/>
    <property type="match status" value="1"/>
</dbReference>
<evidence type="ECO:0000256" key="11">
    <source>
        <dbReference type="SAM" id="Phobius"/>
    </source>
</evidence>
<organism evidence="14 15">
    <name type="scientific">Steinernema glaseri</name>
    <dbReference type="NCBI Taxonomy" id="37863"/>
    <lineage>
        <taxon>Eukaryota</taxon>
        <taxon>Metazoa</taxon>
        <taxon>Ecdysozoa</taxon>
        <taxon>Nematoda</taxon>
        <taxon>Chromadorea</taxon>
        <taxon>Rhabditida</taxon>
        <taxon>Tylenchina</taxon>
        <taxon>Panagrolaimomorpha</taxon>
        <taxon>Strongyloidoidea</taxon>
        <taxon>Steinernematidae</taxon>
        <taxon>Steinernema</taxon>
    </lineage>
</organism>
<evidence type="ECO:0000256" key="1">
    <source>
        <dbReference type="ARBA" id="ARBA00004651"/>
    </source>
</evidence>
<dbReference type="GO" id="GO:0034040">
    <property type="term" value="F:ATPase-coupled lipid transmembrane transporter activity"/>
    <property type="evidence" value="ECO:0007669"/>
    <property type="project" value="InterPro"/>
</dbReference>
<dbReference type="InterPro" id="IPR013108">
    <property type="entry name" value="Amidohydro_3"/>
</dbReference>
<evidence type="ECO:0000256" key="4">
    <source>
        <dbReference type="ARBA" id="ARBA00022692"/>
    </source>
</evidence>
<evidence type="ECO:0000313" key="15">
    <source>
        <dbReference type="WBParaSite" id="L893_g11351.t1"/>
    </source>
</evidence>
<dbReference type="Gene3D" id="3.40.50.300">
    <property type="entry name" value="P-loop containing nucleotide triphosphate hydrolases"/>
    <property type="match status" value="1"/>
</dbReference>
<keyword evidence="7" id="KW-1278">Translocase</keyword>
<feature type="domain" description="ABC transporter" evidence="12">
    <location>
        <begin position="296"/>
        <end position="532"/>
    </location>
</feature>
<dbReference type="InterPro" id="IPR036640">
    <property type="entry name" value="ABC1_TM_sf"/>
</dbReference>
<dbReference type="SUPFAM" id="SSF51338">
    <property type="entry name" value="Composite domain of metallo-dependent hydrolases"/>
    <property type="match status" value="1"/>
</dbReference>
<dbReference type="InterPro" id="IPR039421">
    <property type="entry name" value="Type_1_exporter"/>
</dbReference>
<keyword evidence="9" id="KW-0445">Lipid transport</keyword>
<dbReference type="SUPFAM" id="SSF51556">
    <property type="entry name" value="Metallo-dependent hydrolases"/>
    <property type="match status" value="1"/>
</dbReference>
<dbReference type="WBParaSite" id="L893_g11351.t1">
    <property type="protein sequence ID" value="L893_g11351.t1"/>
    <property type="gene ID" value="L893_g11351"/>
</dbReference>
<dbReference type="AlphaFoldDB" id="A0A1I7Y008"/>
<dbReference type="InterPro" id="IPR011059">
    <property type="entry name" value="Metal-dep_hydrolase_composite"/>
</dbReference>
<dbReference type="SUPFAM" id="SSF52540">
    <property type="entry name" value="P-loop containing nucleoside triphosphate hydrolases"/>
    <property type="match status" value="1"/>
</dbReference>
<evidence type="ECO:0000256" key="5">
    <source>
        <dbReference type="ARBA" id="ARBA00022741"/>
    </source>
</evidence>
<reference evidence="15" key="1">
    <citation type="submission" date="2016-11" db="UniProtKB">
        <authorList>
            <consortium name="WormBaseParasite"/>
        </authorList>
    </citation>
    <scope>IDENTIFICATION</scope>
</reference>
<evidence type="ECO:0000256" key="7">
    <source>
        <dbReference type="ARBA" id="ARBA00022967"/>
    </source>
</evidence>
<comment type="subcellular location">
    <subcellularLocation>
        <location evidence="1">Cell membrane</location>
        <topology evidence="1">Multi-pass membrane protein</topology>
    </subcellularLocation>
</comment>
<keyword evidence="5" id="KW-0547">Nucleotide-binding</keyword>
<dbReference type="PROSITE" id="PS50929">
    <property type="entry name" value="ABC_TM1F"/>
    <property type="match status" value="1"/>
</dbReference>
<sequence>MKPLLDDGFTGANPDYMWSIPLAVIGLMFVRGVTSYGSSYLFAWIANKMLLTLRGDMFSRLLGLSDSEFKQGDTGRLLNRFTIDAGTMTGVATEVVTVVVRETLTVIALLGVLLYMSWQLTVIVFLVMPASVFVAKLVSRRLRRINRDTVNMNAELTRVVSEAIDAQRVIKLFDGYERENTRFMYVNARLRRFAMRAASADAALSPITQLFVSIAVAGVIFVALYQANTGTLTIGSFAAFMAALGQIFDPIKRLTNITGTMQRMLVAAESVFKLVDQEPEPDTGTREFKQPVRGHIEFDAVSHRFPNAHRDTLSEVSFAVQPGQTIALVGRSGSGKTTLANMLPRFLIPTSGEVRVDGIPSEELTLRSLRSQISLVSQDVVLFEATIGQNVAYGAGADVPPERIWEALDAANLREFVEGLPQGLDTMVGENANALSGGQRQRLAIARALIKNAPILILDEATSALDNESERQVQMSLETLMKGRSTLVIAHRLSTVQNADQILVLDEGRIIEQGRHDELLARNGVYAGFYQMQFQFNDYFKTERRINADFVGIQRALFKHQAECGKAAVFKMDEREASYGTLRYELEPGADAKVYSYRADVKKEIKEIFTSIRAPGVCNPDDAPKEELPEDDFVPVAPRSSFLPSFLPSFPLSLSPSAVPGLWRALLAASGLSGAMVYAQSEADSMALMSDGVRESADIVIHNAQILTMNPEQPRATALAVRAGYLSAVGNDVDVQAHIGPETQVLDANGHVVIPGLIDAHLHGIRGGQTYLFETYWHDALSLQSGLLDLQRAAQARSPDQWVAVVGSWIPEQFAEKRGPTVADLDRFVPDHPAYVQSLYDYALDLNARGVTGFIDPSAGGPAAFEPLFSLHQQGALSVRVGYRLSPPPGGNETAWVQAHMAFRPSVHDDGYLAFLGLGESLIMGMNDGVRMAPGFASSSTDQKEMRKALAYAAKRRIPDLRWSLAHLNTGSLATLRRMRDLGLAFSVQMGPYFEAPAILAANGPRVAAQTPPSKAAMAMGMRVAGGTDATRIGVAGVWQAIEYQNDDAAQVAQTQLASQGNRRFQVGLEDGVVKVAASDKTTRIHIDRSQGFGLIDNQVTARLQIDPARQGAVDLFIHMSGIEQGAAAFVVTNSLQHGGRINLGPLLHLLNHS</sequence>
<dbReference type="InterPro" id="IPR003593">
    <property type="entry name" value="AAA+_ATPase"/>
</dbReference>
<protein>
    <submittedName>
        <fullName evidence="15">Lipid A export ATP-binding/permease protein MsbA</fullName>
    </submittedName>
</protein>
<name>A0A1I7Y008_9BILA</name>
<dbReference type="FunFam" id="3.40.50.300:FF:000221">
    <property type="entry name" value="Multidrug ABC transporter ATP-binding protein"/>
    <property type="match status" value="1"/>
</dbReference>
<evidence type="ECO:0000256" key="9">
    <source>
        <dbReference type="ARBA" id="ARBA00023055"/>
    </source>
</evidence>
<evidence type="ECO:0000256" key="6">
    <source>
        <dbReference type="ARBA" id="ARBA00022840"/>
    </source>
</evidence>
<dbReference type="Pfam" id="PF07969">
    <property type="entry name" value="Amidohydro_3"/>
    <property type="match status" value="2"/>
</dbReference>
<dbReference type="InterPro" id="IPR032466">
    <property type="entry name" value="Metal_Hydrolase"/>
</dbReference>
<dbReference type="Pfam" id="PF00005">
    <property type="entry name" value="ABC_tran"/>
    <property type="match status" value="1"/>
</dbReference>
<keyword evidence="4 11" id="KW-0812">Transmembrane</keyword>
<evidence type="ECO:0000313" key="14">
    <source>
        <dbReference type="Proteomes" id="UP000095287"/>
    </source>
</evidence>
<dbReference type="PANTHER" id="PTHR43394:SF1">
    <property type="entry name" value="ATP-BINDING CASSETTE SUB-FAMILY B MEMBER 10, MITOCHONDRIAL"/>
    <property type="match status" value="1"/>
</dbReference>
<keyword evidence="10 11" id="KW-0472">Membrane</keyword>
<dbReference type="InterPro" id="IPR003439">
    <property type="entry name" value="ABC_transporter-like_ATP-bd"/>
</dbReference>
<dbReference type="InterPro" id="IPR027417">
    <property type="entry name" value="P-loop_NTPase"/>
</dbReference>
<dbReference type="PROSITE" id="PS00211">
    <property type="entry name" value="ABC_TRANSPORTER_1"/>
    <property type="match status" value="1"/>
</dbReference>
<dbReference type="GO" id="GO:0005886">
    <property type="term" value="C:plasma membrane"/>
    <property type="evidence" value="ECO:0007669"/>
    <property type="project" value="UniProtKB-SubCell"/>
</dbReference>
<feature type="transmembrane region" description="Helical" evidence="11">
    <location>
        <begin position="202"/>
        <end position="225"/>
    </location>
</feature>
<feature type="domain" description="ABC transmembrane type-1" evidence="13">
    <location>
        <begin position="1"/>
        <end position="263"/>
    </location>
</feature>
<dbReference type="InterPro" id="IPR011527">
    <property type="entry name" value="ABC1_TM_dom"/>
</dbReference>
<dbReference type="Gene3D" id="1.20.1560.10">
    <property type="entry name" value="ABC transporter type 1, transmembrane domain"/>
    <property type="match status" value="1"/>
</dbReference>
<evidence type="ECO:0000259" key="13">
    <source>
        <dbReference type="PROSITE" id="PS50929"/>
    </source>
</evidence>
<feature type="transmembrane region" description="Helical" evidence="11">
    <location>
        <begin position="20"/>
        <end position="45"/>
    </location>
</feature>
<feature type="transmembrane region" description="Helical" evidence="11">
    <location>
        <begin position="231"/>
        <end position="248"/>
    </location>
</feature>
<proteinExistence type="predicted"/>
<keyword evidence="2" id="KW-0813">Transport</keyword>
<dbReference type="InterPro" id="IPR011917">
    <property type="entry name" value="ABC_transpr_lipidA"/>
</dbReference>
<dbReference type="GO" id="GO:0005524">
    <property type="term" value="F:ATP binding"/>
    <property type="evidence" value="ECO:0007669"/>
    <property type="project" value="UniProtKB-KW"/>
</dbReference>
<evidence type="ECO:0000256" key="3">
    <source>
        <dbReference type="ARBA" id="ARBA00022475"/>
    </source>
</evidence>
<dbReference type="GO" id="GO:0016810">
    <property type="term" value="F:hydrolase activity, acting on carbon-nitrogen (but not peptide) bonds"/>
    <property type="evidence" value="ECO:0007669"/>
    <property type="project" value="InterPro"/>
</dbReference>
<dbReference type="GO" id="GO:0015421">
    <property type="term" value="F:ABC-type oligopeptide transporter activity"/>
    <property type="evidence" value="ECO:0007669"/>
    <property type="project" value="TreeGrafter"/>
</dbReference>